<feature type="transmembrane region" description="Helical" evidence="1">
    <location>
        <begin position="30"/>
        <end position="48"/>
    </location>
</feature>
<keyword evidence="1" id="KW-0812">Transmembrane</keyword>
<feature type="transmembrane region" description="Helical" evidence="1">
    <location>
        <begin position="6"/>
        <end position="23"/>
    </location>
</feature>
<evidence type="ECO:0000313" key="3">
    <source>
        <dbReference type="Proteomes" id="UP001339962"/>
    </source>
</evidence>
<feature type="non-terminal residue" evidence="2">
    <location>
        <position position="1"/>
    </location>
</feature>
<dbReference type="Proteomes" id="UP001339962">
    <property type="component" value="Unassembled WGS sequence"/>
</dbReference>
<evidence type="ECO:0000256" key="1">
    <source>
        <dbReference type="SAM" id="Phobius"/>
    </source>
</evidence>
<accession>A0ABD5J1M5</accession>
<name>A0ABD5J1M5_9BACL</name>
<dbReference type="EMBL" id="JARTLI010000068">
    <property type="protein sequence ID" value="MED5053779.1"/>
    <property type="molecule type" value="Genomic_DNA"/>
</dbReference>
<keyword evidence="1" id="KW-1133">Transmembrane helix</keyword>
<evidence type="ECO:0000313" key="2">
    <source>
        <dbReference type="EMBL" id="MED5053779.1"/>
    </source>
</evidence>
<dbReference type="AlphaFoldDB" id="A0ABD5J1M5"/>
<protein>
    <submittedName>
        <fullName evidence="2">Cytochrome c biogenesis protein CcdA</fullName>
    </submittedName>
</protein>
<sequence length="68" mass="7707">FAYVLGFAVPFFIMSFFIGKLNWIKRYNSVIVKVGGFLMIVTGILLFFDLMTKIVTFFTGLFGGFTGF</sequence>
<proteinExistence type="predicted"/>
<reference evidence="2 3" key="1">
    <citation type="submission" date="2023-03" db="EMBL/GenBank/DDBJ databases">
        <title>Bacillus Genome Sequencing.</title>
        <authorList>
            <person name="Dunlap C."/>
        </authorList>
    </citation>
    <scope>NUCLEOTIDE SEQUENCE [LARGE SCALE GENOMIC DNA]</scope>
    <source>
        <strain evidence="2 3">NRS-38</strain>
    </source>
</reference>
<dbReference type="RefSeq" id="WP_328219500.1">
    <property type="nucleotide sequence ID" value="NZ_JARTLI010000068.1"/>
</dbReference>
<comment type="caution">
    <text evidence="2">The sequence shown here is derived from an EMBL/GenBank/DDBJ whole genome shotgun (WGS) entry which is preliminary data.</text>
</comment>
<keyword evidence="1" id="KW-0472">Membrane</keyword>
<gene>
    <name evidence="2" type="ORF">P9850_18615</name>
</gene>
<organism evidence="2 3">
    <name type="scientific">Anoxybacteroides rupiense</name>
    <dbReference type="NCBI Taxonomy" id="311460"/>
    <lineage>
        <taxon>Bacteria</taxon>
        <taxon>Bacillati</taxon>
        <taxon>Bacillota</taxon>
        <taxon>Bacilli</taxon>
        <taxon>Bacillales</taxon>
        <taxon>Anoxybacillaceae</taxon>
        <taxon>Anoxybacteroides</taxon>
    </lineage>
</organism>